<comment type="caution">
    <text evidence="4">The sequence shown here is derived from an EMBL/GenBank/DDBJ whole genome shotgun (WGS) entry which is preliminary data.</text>
</comment>
<gene>
    <name evidence="5" type="ORF">AYJ54_13040</name>
    <name evidence="4" type="ORF">AYJ54_18725</name>
    <name evidence="3" type="ORF">AYJ54_28990</name>
    <name evidence="8" type="ORF">AYJ54_39065</name>
    <name evidence="7" type="ORF">AYJ54_39145</name>
    <name evidence="6" type="ORF">AYJ54_39150</name>
</gene>
<dbReference type="InterPro" id="IPR012337">
    <property type="entry name" value="RNaseH-like_sf"/>
</dbReference>
<dbReference type="EMBL" id="LUUB01000105">
    <property type="protein sequence ID" value="OAF01403.1"/>
    <property type="molecule type" value="Genomic_DNA"/>
</dbReference>
<dbReference type="PANTHER" id="PTHR35004:SF6">
    <property type="entry name" value="TRANSPOSASE"/>
    <property type="match status" value="1"/>
</dbReference>
<feature type="domain" description="Integrase catalytic" evidence="2">
    <location>
        <begin position="135"/>
        <end position="303"/>
    </location>
</feature>
<dbReference type="EMBL" id="LUUB01000072">
    <property type="protein sequence ID" value="OAF06972.1"/>
    <property type="molecule type" value="Genomic_DNA"/>
</dbReference>
<evidence type="ECO:0000313" key="8">
    <source>
        <dbReference type="EMBL" id="OAF15887.1"/>
    </source>
</evidence>
<dbReference type="Pfam" id="PF13565">
    <property type="entry name" value="HTH_32"/>
    <property type="match status" value="1"/>
</dbReference>
<dbReference type="Proteomes" id="UP000076959">
    <property type="component" value="Unassembled WGS sequence"/>
</dbReference>
<dbReference type="SUPFAM" id="SSF46689">
    <property type="entry name" value="Homeodomain-like"/>
    <property type="match status" value="1"/>
</dbReference>
<dbReference type="InterPro" id="IPR036397">
    <property type="entry name" value="RNaseH_sf"/>
</dbReference>
<sequence length="379" mass="44223">MPWREVSLMDQRKEFVRLFRQADVNRRELCRRFGISPRTAYKWLARATAAEAVEKDWAQDQSRRPHVSPARSAEAIEAAVLEVRDAHPTWGARKIRRRLEDRQKSVPAASTVHAILARHERVPPPAQPAQYIRFEHPAPNDVWQMDFKGRFPLGDRQMCHPLTMVDDHSRYALCLQACTNEQSETVQQHLERTFRRYGLPNAFLVDNGVPWGTCSEVRWTKLRVWLLKLGVDVIYARPYHPQTKGKNERFHRTLKTEVLSMTTFRTTRDLQKAFDRWRHVYNTERPHQSLDYDVPANRYRPSSRSLPSKLPEPEYEEGAIVRRASQLKANLRFGKQRWRVPEAFRGELLAIRPLATDGQFGVYFGAHQIASIDLRGDAK</sequence>
<dbReference type="AlphaFoldDB" id="A0A176YM38"/>
<dbReference type="Pfam" id="PF13683">
    <property type="entry name" value="rve_3"/>
    <property type="match status" value="1"/>
</dbReference>
<dbReference type="PROSITE" id="PS50994">
    <property type="entry name" value="INTEGRASE"/>
    <property type="match status" value="1"/>
</dbReference>
<proteinExistence type="predicted"/>
<dbReference type="EMBL" id="LUUB01000019">
    <property type="protein sequence ID" value="OAF15887.1"/>
    <property type="molecule type" value="Genomic_DNA"/>
</dbReference>
<evidence type="ECO:0000313" key="6">
    <source>
        <dbReference type="EMBL" id="OAF15871.1"/>
    </source>
</evidence>
<dbReference type="NCBIfam" id="NF033577">
    <property type="entry name" value="transpos_IS481"/>
    <property type="match status" value="1"/>
</dbReference>
<dbReference type="Gene3D" id="3.30.420.10">
    <property type="entry name" value="Ribonuclease H-like superfamily/Ribonuclease H"/>
    <property type="match status" value="1"/>
</dbReference>
<evidence type="ECO:0000313" key="4">
    <source>
        <dbReference type="EMBL" id="OAF06972.1"/>
    </source>
</evidence>
<evidence type="ECO:0000313" key="5">
    <source>
        <dbReference type="EMBL" id="OAF10127.1"/>
    </source>
</evidence>
<dbReference type="GO" id="GO:0003676">
    <property type="term" value="F:nucleic acid binding"/>
    <property type="evidence" value="ECO:0007669"/>
    <property type="project" value="InterPro"/>
</dbReference>
<dbReference type="InterPro" id="IPR001584">
    <property type="entry name" value="Integrase_cat-core"/>
</dbReference>
<name>A0A176YM38_9BRAD</name>
<dbReference type="InterPro" id="IPR009057">
    <property type="entry name" value="Homeodomain-like_sf"/>
</dbReference>
<dbReference type="InterPro" id="IPR047656">
    <property type="entry name" value="IS481-like_transpos"/>
</dbReference>
<accession>A0A176YM38</accession>
<reference evidence="4 9" key="1">
    <citation type="submission" date="2016-03" db="EMBL/GenBank/DDBJ databases">
        <title>Draft Genome Sequence of the Strain BR 10245 (Bradyrhizobium sp.) isolated from nodules of Centrolobium paraense.</title>
        <authorList>
            <person name="Simoes-Araujo J.L.Sr."/>
            <person name="Barauna A.C."/>
            <person name="Silva K."/>
            <person name="Zilli J.E."/>
        </authorList>
    </citation>
    <scope>NUCLEOTIDE SEQUENCE [LARGE SCALE GENOMIC DNA]</scope>
    <source>
        <strain evidence="4 9">BR 10245</strain>
    </source>
</reference>
<dbReference type="EMBL" id="LUUB01000020">
    <property type="protein sequence ID" value="OAF15871.1"/>
    <property type="molecule type" value="Genomic_DNA"/>
</dbReference>
<dbReference type="EMBL" id="LUUB01000019">
    <property type="protein sequence ID" value="OAF15886.1"/>
    <property type="molecule type" value="Genomic_DNA"/>
</dbReference>
<dbReference type="EMBL" id="LUUB01000054">
    <property type="protein sequence ID" value="OAF10127.1"/>
    <property type="molecule type" value="Genomic_DNA"/>
</dbReference>
<feature type="region of interest" description="Disordered" evidence="1">
    <location>
        <begin position="291"/>
        <end position="311"/>
    </location>
</feature>
<dbReference type="OrthoDB" id="9803878at2"/>
<dbReference type="STRING" id="1505087.AYJ54_13040"/>
<evidence type="ECO:0000313" key="3">
    <source>
        <dbReference type="EMBL" id="OAF01403.1"/>
    </source>
</evidence>
<organism evidence="4 9">
    <name type="scientific">Bradyrhizobium centrolobii</name>
    <dbReference type="NCBI Taxonomy" id="1505087"/>
    <lineage>
        <taxon>Bacteria</taxon>
        <taxon>Pseudomonadati</taxon>
        <taxon>Pseudomonadota</taxon>
        <taxon>Alphaproteobacteria</taxon>
        <taxon>Hyphomicrobiales</taxon>
        <taxon>Nitrobacteraceae</taxon>
        <taxon>Bradyrhizobium</taxon>
    </lineage>
</organism>
<dbReference type="RefSeq" id="WP_063696331.1">
    <property type="nucleotide sequence ID" value="NZ_LUUB01000019.1"/>
</dbReference>
<dbReference type="PANTHER" id="PTHR35004">
    <property type="entry name" value="TRANSPOSASE RV3428C-RELATED"/>
    <property type="match status" value="1"/>
</dbReference>
<evidence type="ECO:0000313" key="7">
    <source>
        <dbReference type="EMBL" id="OAF15886.1"/>
    </source>
</evidence>
<dbReference type="GO" id="GO:0015074">
    <property type="term" value="P:DNA integration"/>
    <property type="evidence" value="ECO:0007669"/>
    <property type="project" value="InterPro"/>
</dbReference>
<dbReference type="SUPFAM" id="SSF53098">
    <property type="entry name" value="Ribonuclease H-like"/>
    <property type="match status" value="1"/>
</dbReference>
<feature type="compositionally biased region" description="Low complexity" evidence="1">
    <location>
        <begin position="300"/>
        <end position="309"/>
    </location>
</feature>
<keyword evidence="9" id="KW-1185">Reference proteome</keyword>
<evidence type="ECO:0000313" key="9">
    <source>
        <dbReference type="Proteomes" id="UP000076959"/>
    </source>
</evidence>
<evidence type="ECO:0000256" key="1">
    <source>
        <dbReference type="SAM" id="MobiDB-lite"/>
    </source>
</evidence>
<evidence type="ECO:0000259" key="2">
    <source>
        <dbReference type="PROSITE" id="PS50994"/>
    </source>
</evidence>
<protein>
    <recommendedName>
        <fullName evidence="2">Integrase catalytic domain-containing protein</fullName>
    </recommendedName>
</protein>